<dbReference type="InterPro" id="IPR006439">
    <property type="entry name" value="HAD-SF_hydro_IA"/>
</dbReference>
<evidence type="ECO:0000256" key="4">
    <source>
        <dbReference type="HAMAP-Rule" id="MF_01681"/>
    </source>
</evidence>
<comment type="pathway">
    <text evidence="4">Amino-acid biosynthesis; L-methionine biosynthesis via salvage pathway; L-methionine from S-methyl-5-thio-alpha-D-ribose 1-phosphate: step 4/6.</text>
</comment>
<dbReference type="GO" id="GO:0000287">
    <property type="term" value="F:magnesium ion binding"/>
    <property type="evidence" value="ECO:0007669"/>
    <property type="project" value="UniProtKB-UniRule"/>
</dbReference>
<dbReference type="Pfam" id="PF00702">
    <property type="entry name" value="Hydrolase"/>
    <property type="match status" value="1"/>
</dbReference>
<keyword evidence="6" id="KW-1185">Reference proteome</keyword>
<dbReference type="InterPro" id="IPR023214">
    <property type="entry name" value="HAD_sf"/>
</dbReference>
<keyword evidence="4" id="KW-0479">Metal-binding</keyword>
<dbReference type="InterPro" id="IPR023943">
    <property type="entry name" value="Enolase-ppase_E1"/>
</dbReference>
<dbReference type="GO" id="GO:0043716">
    <property type="term" value="F:2-hydroxy-3-keto-5-methylthiopentenyl-1-phosphate phosphatase activity"/>
    <property type="evidence" value="ECO:0007669"/>
    <property type="project" value="UniProtKB-UniRule"/>
</dbReference>
<sequence length="225" mass="25189">MTIKAILTDIEGTTTDIAFVHRVLFPYAYERLADYLRAHADESAVQAILEQARGELKDPAADLESLIGAFRHWIEQDLKVTPLKALQGLIWVQGYQQGDFRGHLYEDAHRLLQQWHGQGIELYVFSSGSIKAQQLIFGYSDYGDLTPLFSGYFDTTTGPKREAQSYSAIVSRIGCAADEILFLSDIEQELDAARAAGMHTRLVARAERPVAPGHEWVSNFDDISL</sequence>
<dbReference type="AlphaFoldDB" id="A0A1A9F1C5"/>
<dbReference type="GO" id="GO:0043874">
    <property type="term" value="F:acireductone synthase activity"/>
    <property type="evidence" value="ECO:0007669"/>
    <property type="project" value="UniProtKB-EC"/>
</dbReference>
<dbReference type="GO" id="GO:0019509">
    <property type="term" value="P:L-methionine salvage from methylthioadenosine"/>
    <property type="evidence" value="ECO:0007669"/>
    <property type="project" value="UniProtKB-UniRule"/>
</dbReference>
<comment type="pathway">
    <text evidence="4">Amino-acid biosynthesis; L-methionine biosynthesis via salvage pathway; L-methionine from S-methyl-5-thio-alpha-D-ribose 1-phosphate: step 3/6.</text>
</comment>
<keyword evidence="2 4" id="KW-0378">Hydrolase</keyword>
<reference evidence="5 6" key="2">
    <citation type="journal article" date="2018" name="Int. J. Syst. Evol. Microbiol.">
        <title>Marinobacterium aestuarii sp. nov., a benzene-degrading marine bacterium isolated from estuary sediment.</title>
        <authorList>
            <person name="Bae S.S."/>
            <person name="Jung J."/>
            <person name="Chung D."/>
            <person name="Baek K."/>
        </authorList>
    </citation>
    <scope>NUCLEOTIDE SEQUENCE [LARGE SCALE GENOMIC DNA]</scope>
    <source>
        <strain evidence="5 6">ST58-10</strain>
    </source>
</reference>
<dbReference type="NCBIfam" id="TIGR01549">
    <property type="entry name" value="HAD-SF-IA-v1"/>
    <property type="match status" value="1"/>
</dbReference>
<dbReference type="PRINTS" id="PR00413">
    <property type="entry name" value="HADHALOGNASE"/>
</dbReference>
<keyword evidence="3 4" id="KW-0486">Methionine biosynthesis</keyword>
<accession>A0A1A9F1C5</accession>
<protein>
    <recommendedName>
        <fullName evidence="4">Enolase-phosphatase E1</fullName>
        <ecNumber evidence="4">3.1.3.77</ecNumber>
    </recommendedName>
    <alternativeName>
        <fullName evidence="4">2,3-diketo-5-methylthio-1-phosphopentane phosphatase</fullName>
    </alternativeName>
</protein>
<comment type="similarity">
    <text evidence="4">Belongs to the HAD-like hydrolase superfamily. MasA/MtnC family.</text>
</comment>
<gene>
    <name evidence="4" type="primary">mtnC</name>
    <name evidence="5" type="ORF">A8C75_15190</name>
</gene>
<evidence type="ECO:0000256" key="1">
    <source>
        <dbReference type="ARBA" id="ARBA00022605"/>
    </source>
</evidence>
<evidence type="ECO:0000256" key="2">
    <source>
        <dbReference type="ARBA" id="ARBA00022801"/>
    </source>
</evidence>
<comment type="catalytic activity">
    <reaction evidence="4">
        <text>5-methylsulfanyl-2,3-dioxopentyl phosphate + H2O = 1,2-dihydroxy-5-(methylsulfanyl)pent-1-en-3-one + phosphate</text>
        <dbReference type="Rhea" id="RHEA:21700"/>
        <dbReference type="ChEBI" id="CHEBI:15377"/>
        <dbReference type="ChEBI" id="CHEBI:43474"/>
        <dbReference type="ChEBI" id="CHEBI:49252"/>
        <dbReference type="ChEBI" id="CHEBI:58828"/>
        <dbReference type="EC" id="3.1.3.77"/>
    </reaction>
</comment>
<dbReference type="EMBL" id="CP015839">
    <property type="protein sequence ID" value="ANG63691.1"/>
    <property type="molecule type" value="Genomic_DNA"/>
</dbReference>
<comment type="function">
    <text evidence="4">Bifunctional enzyme that catalyzes the enolization of 2,3-diketo-5-methylthiopentyl-1-phosphate (DK-MTP-1-P) into the intermediate 2-hydroxy-3-keto-5-methylthiopentenyl-1-phosphate (HK-MTPenyl-1-P), which is then dephosphorylated to form the acireductone 1,2-dihydroxy-3-keto-5-methylthiopentene (DHK-MTPene).</text>
</comment>
<dbReference type="RefSeq" id="WP_067384186.1">
    <property type="nucleotide sequence ID" value="NZ_CP015839.1"/>
</dbReference>
<proteinExistence type="inferred from homology"/>
<dbReference type="GO" id="GO:0043715">
    <property type="term" value="F:2,3-diketo-5-methylthiopentyl-1-phosphate enolase activity"/>
    <property type="evidence" value="ECO:0007669"/>
    <property type="project" value="UniProtKB-UniRule"/>
</dbReference>
<reference evidence="6" key="1">
    <citation type="submission" date="2016-05" db="EMBL/GenBank/DDBJ databases">
        <authorList>
            <person name="Baek K."/>
            <person name="Yang S.-J."/>
        </authorList>
    </citation>
    <scope>NUCLEOTIDE SEQUENCE [LARGE SCALE GENOMIC DNA]</scope>
    <source>
        <strain evidence="6">ST58-10</strain>
    </source>
</reference>
<dbReference type="PANTHER" id="PTHR20371">
    <property type="entry name" value="ENOLASE-PHOSPHATASE E1"/>
    <property type="match status" value="1"/>
</dbReference>
<dbReference type="SFLD" id="SFLDF00044">
    <property type="entry name" value="enolase-phosphatase"/>
    <property type="match status" value="1"/>
</dbReference>
<name>A0A1A9F1C5_9GAMM</name>
<dbReference type="Proteomes" id="UP000078070">
    <property type="component" value="Chromosome"/>
</dbReference>
<dbReference type="OrthoDB" id="9797416at2"/>
<dbReference type="EC" id="3.1.3.77" evidence="4"/>
<dbReference type="UniPathway" id="UPA00904">
    <property type="reaction ID" value="UER00876"/>
</dbReference>
<dbReference type="SFLD" id="SFLDS00003">
    <property type="entry name" value="Haloacid_Dehalogenase"/>
    <property type="match status" value="1"/>
</dbReference>
<dbReference type="SUPFAM" id="SSF56784">
    <property type="entry name" value="HAD-like"/>
    <property type="match status" value="1"/>
</dbReference>
<comment type="cofactor">
    <cofactor evidence="4">
        <name>Mg(2+)</name>
        <dbReference type="ChEBI" id="CHEBI:18420"/>
    </cofactor>
    <text evidence="4">Binds 1 Mg(2+) ion per subunit.</text>
</comment>
<dbReference type="KEGG" id="mars:A8C75_15190"/>
<keyword evidence="4" id="KW-0460">Magnesium</keyword>
<dbReference type="HAMAP" id="MF_01681">
    <property type="entry name" value="Salvage_MtnC"/>
    <property type="match status" value="1"/>
</dbReference>
<dbReference type="Gene3D" id="3.40.50.1000">
    <property type="entry name" value="HAD superfamily/HAD-like"/>
    <property type="match status" value="1"/>
</dbReference>
<dbReference type="SFLD" id="SFLDG01133">
    <property type="entry name" value="C1.5.4:_Enolase-phosphatase_Li"/>
    <property type="match status" value="1"/>
</dbReference>
<comment type="subunit">
    <text evidence="4">Monomer.</text>
</comment>
<evidence type="ECO:0000256" key="3">
    <source>
        <dbReference type="ARBA" id="ARBA00023167"/>
    </source>
</evidence>
<organism evidence="5 6">
    <name type="scientific">Marinobacterium aestuarii</name>
    <dbReference type="NCBI Taxonomy" id="1821621"/>
    <lineage>
        <taxon>Bacteria</taxon>
        <taxon>Pseudomonadati</taxon>
        <taxon>Pseudomonadota</taxon>
        <taxon>Gammaproteobacteria</taxon>
        <taxon>Oceanospirillales</taxon>
        <taxon>Oceanospirillaceae</taxon>
        <taxon>Marinobacterium</taxon>
    </lineage>
</organism>
<dbReference type="STRING" id="1821621.A8C75_15190"/>
<dbReference type="PANTHER" id="PTHR20371:SF1">
    <property type="entry name" value="ENOLASE-PHOSPHATASE E1"/>
    <property type="match status" value="1"/>
</dbReference>
<dbReference type="Gene3D" id="1.10.720.60">
    <property type="match status" value="1"/>
</dbReference>
<dbReference type="CDD" id="cd01629">
    <property type="entry name" value="HAD_EP"/>
    <property type="match status" value="1"/>
</dbReference>
<evidence type="ECO:0000313" key="6">
    <source>
        <dbReference type="Proteomes" id="UP000078070"/>
    </source>
</evidence>
<keyword evidence="1 4" id="KW-0028">Amino-acid biosynthesis</keyword>
<dbReference type="InterPro" id="IPR036412">
    <property type="entry name" value="HAD-like_sf"/>
</dbReference>
<dbReference type="SFLD" id="SFLDG01129">
    <property type="entry name" value="C1.5:_HAD__Beta-PGM__Phosphata"/>
    <property type="match status" value="1"/>
</dbReference>
<evidence type="ECO:0000313" key="5">
    <source>
        <dbReference type="EMBL" id="ANG63691.1"/>
    </source>
</evidence>
<dbReference type="NCBIfam" id="TIGR01691">
    <property type="entry name" value="enolase-ppase"/>
    <property type="match status" value="1"/>
</dbReference>